<dbReference type="OrthoDB" id="4030632at2"/>
<organism evidence="3 4">
    <name type="scientific">Thermoactinomyces daqus</name>
    <dbReference type="NCBI Taxonomy" id="1329516"/>
    <lineage>
        <taxon>Bacteria</taxon>
        <taxon>Bacillati</taxon>
        <taxon>Bacillota</taxon>
        <taxon>Bacilli</taxon>
        <taxon>Bacillales</taxon>
        <taxon>Thermoactinomycetaceae</taxon>
        <taxon>Thermoactinomyces</taxon>
    </lineage>
</organism>
<evidence type="ECO:0000313" key="3">
    <source>
        <dbReference type="EMBL" id="MBA4544444.1"/>
    </source>
</evidence>
<dbReference type="SUPFAM" id="SSF56112">
    <property type="entry name" value="Protein kinase-like (PK-like)"/>
    <property type="match status" value="1"/>
</dbReference>
<dbReference type="Pfam" id="PF01636">
    <property type="entry name" value="APH"/>
    <property type="match status" value="1"/>
</dbReference>
<dbReference type="GO" id="GO:0004413">
    <property type="term" value="F:homoserine kinase activity"/>
    <property type="evidence" value="ECO:0007669"/>
    <property type="project" value="TreeGrafter"/>
</dbReference>
<evidence type="ECO:0000256" key="1">
    <source>
        <dbReference type="ARBA" id="ARBA00038240"/>
    </source>
</evidence>
<gene>
    <name evidence="3" type="ORF">H1164_16545</name>
</gene>
<comment type="caution">
    <text evidence="3">The sequence shown here is derived from an EMBL/GenBank/DDBJ whole genome shotgun (WGS) entry which is preliminary data.</text>
</comment>
<dbReference type="InterPro" id="IPR002575">
    <property type="entry name" value="Aminoglycoside_PTrfase"/>
</dbReference>
<keyword evidence="3" id="KW-0808">Transferase</keyword>
<dbReference type="GO" id="GO:0009088">
    <property type="term" value="P:threonine biosynthetic process"/>
    <property type="evidence" value="ECO:0007669"/>
    <property type="project" value="TreeGrafter"/>
</dbReference>
<dbReference type="InterPro" id="IPR050249">
    <property type="entry name" value="Pseudomonas-type_ThrB"/>
</dbReference>
<name>A0A7W1XD24_9BACL</name>
<reference evidence="3 4" key="1">
    <citation type="submission" date="2020-07" db="EMBL/GenBank/DDBJ databases">
        <authorList>
            <person name="Feng H."/>
        </authorList>
    </citation>
    <scope>NUCLEOTIDE SEQUENCE [LARGE SCALE GENOMIC DNA]</scope>
    <source>
        <strain evidence="4">s-11</strain>
    </source>
</reference>
<dbReference type="InterPro" id="IPR011009">
    <property type="entry name" value="Kinase-like_dom_sf"/>
</dbReference>
<dbReference type="PANTHER" id="PTHR21064">
    <property type="entry name" value="AMINOGLYCOSIDE PHOSPHOTRANSFERASE DOMAIN-CONTAINING PROTEIN-RELATED"/>
    <property type="match status" value="1"/>
</dbReference>
<sequence>MWKKEIVEEACRRFKGTESTLKYAGGDDQGIYEYERDGESCFLQLVPIAAKDKAQLHSELQWISFLRRGGVPVPKQILSARGQTVETIVRLPFPCCIYSFEKPAGRKVSPADSAEWNPALFRRWGETMGKIHSLSRRFLERFEVPSFDDWNEGEIYHRDFSFIEGRLVDRFISSMQRIASFSRTNRSYGIIHNDFHHGNFLIGSAKEIIPVHFHRMKFHFYTYDIAIAVYHVLSAVPESWQDEWKARFLGPFMEGYFLENELDEGWEEQVEFFVGYRRLFYYLYLMTTLNGDPLDERVKKKFAYLEEQLSRQKVRF</sequence>
<protein>
    <submittedName>
        <fullName evidence="3">Phosphotransferase</fullName>
    </submittedName>
</protein>
<dbReference type="PANTHER" id="PTHR21064:SF6">
    <property type="entry name" value="AMINOGLYCOSIDE PHOSPHOTRANSFERASE DOMAIN-CONTAINING PROTEIN"/>
    <property type="match status" value="1"/>
</dbReference>
<dbReference type="RefSeq" id="WP_033102160.1">
    <property type="nucleotide sequence ID" value="NZ_JACEIP010000040.1"/>
</dbReference>
<evidence type="ECO:0000259" key="2">
    <source>
        <dbReference type="Pfam" id="PF01636"/>
    </source>
</evidence>
<evidence type="ECO:0000313" key="4">
    <source>
        <dbReference type="Proteomes" id="UP000530514"/>
    </source>
</evidence>
<dbReference type="EMBL" id="JACEIP010000040">
    <property type="protein sequence ID" value="MBA4544444.1"/>
    <property type="molecule type" value="Genomic_DNA"/>
</dbReference>
<dbReference type="Gene3D" id="3.90.1200.10">
    <property type="match status" value="1"/>
</dbReference>
<dbReference type="Proteomes" id="UP000530514">
    <property type="component" value="Unassembled WGS sequence"/>
</dbReference>
<proteinExistence type="inferred from homology"/>
<keyword evidence="4" id="KW-1185">Reference proteome</keyword>
<feature type="domain" description="Aminoglycoside phosphotransferase" evidence="2">
    <location>
        <begin position="37"/>
        <end position="260"/>
    </location>
</feature>
<accession>A0A7W1XD24</accession>
<comment type="similarity">
    <text evidence="1">Belongs to the pseudomonas-type ThrB family.</text>
</comment>
<dbReference type="AlphaFoldDB" id="A0A7W1XD24"/>